<gene>
    <name evidence="1" type="ORF">Vafri_9294</name>
</gene>
<evidence type="ECO:0000313" key="1">
    <source>
        <dbReference type="EMBL" id="GIL53662.1"/>
    </source>
</evidence>
<reference evidence="1" key="1">
    <citation type="journal article" date="2021" name="Proc. Natl. Acad. Sci. U.S.A.">
        <title>Three genomes in the algal genus Volvox reveal the fate of a haploid sex-determining region after a transition to homothallism.</title>
        <authorList>
            <person name="Yamamoto K."/>
            <person name="Hamaji T."/>
            <person name="Kawai-Toyooka H."/>
            <person name="Matsuzaki R."/>
            <person name="Takahashi F."/>
            <person name="Nishimura Y."/>
            <person name="Kawachi M."/>
            <person name="Noguchi H."/>
            <person name="Minakuchi Y."/>
            <person name="Umen J.G."/>
            <person name="Toyoda A."/>
            <person name="Nozaki H."/>
        </authorList>
    </citation>
    <scope>NUCLEOTIDE SEQUENCE</scope>
    <source>
        <strain evidence="1">NIES-3780</strain>
    </source>
</reference>
<sequence length="110" mass="12334">MGKTQLKEPLGAENYSIWKVRFTQLCIRKGIQGTLKEEPSDDDSKAKENDIKAQCIMAENVQDFLLKTVTMAKSAMHGGMGRSREALRRYNSATDVYIVGQLYEAEARGC</sequence>
<dbReference type="EMBL" id="BNCO01000015">
    <property type="protein sequence ID" value="GIL53662.1"/>
    <property type="molecule type" value="Genomic_DNA"/>
</dbReference>
<organism evidence="1 2">
    <name type="scientific">Volvox africanus</name>
    <dbReference type="NCBI Taxonomy" id="51714"/>
    <lineage>
        <taxon>Eukaryota</taxon>
        <taxon>Viridiplantae</taxon>
        <taxon>Chlorophyta</taxon>
        <taxon>core chlorophytes</taxon>
        <taxon>Chlorophyceae</taxon>
        <taxon>CS clade</taxon>
        <taxon>Chlamydomonadales</taxon>
        <taxon>Volvocaceae</taxon>
        <taxon>Volvox</taxon>
    </lineage>
</organism>
<evidence type="ECO:0008006" key="3">
    <source>
        <dbReference type="Google" id="ProtNLM"/>
    </source>
</evidence>
<dbReference type="Proteomes" id="UP000747399">
    <property type="component" value="Unassembled WGS sequence"/>
</dbReference>
<keyword evidence="2" id="KW-1185">Reference proteome</keyword>
<comment type="caution">
    <text evidence="1">The sequence shown here is derived from an EMBL/GenBank/DDBJ whole genome shotgun (WGS) entry which is preliminary data.</text>
</comment>
<name>A0A8J4B5F7_9CHLO</name>
<accession>A0A8J4B5F7</accession>
<protein>
    <recommendedName>
        <fullName evidence="3">DUF4219 domain-containing protein</fullName>
    </recommendedName>
</protein>
<dbReference type="AlphaFoldDB" id="A0A8J4B5F7"/>
<proteinExistence type="predicted"/>
<evidence type="ECO:0000313" key="2">
    <source>
        <dbReference type="Proteomes" id="UP000747399"/>
    </source>
</evidence>